<dbReference type="Proteomes" id="UP000320390">
    <property type="component" value="Chromosome"/>
</dbReference>
<feature type="domain" description="PPIase cyclophilin-type" evidence="5">
    <location>
        <begin position="161"/>
        <end position="323"/>
    </location>
</feature>
<organism evidence="6 7">
    <name type="scientific">Saltatorellus ferox</name>
    <dbReference type="NCBI Taxonomy" id="2528018"/>
    <lineage>
        <taxon>Bacteria</taxon>
        <taxon>Pseudomonadati</taxon>
        <taxon>Planctomycetota</taxon>
        <taxon>Planctomycetia</taxon>
        <taxon>Planctomycetia incertae sedis</taxon>
        <taxon>Saltatorellus</taxon>
    </lineage>
</organism>
<dbReference type="Gene3D" id="2.40.100.10">
    <property type="entry name" value="Cyclophilin-like"/>
    <property type="match status" value="1"/>
</dbReference>
<dbReference type="RefSeq" id="WP_419190503.1">
    <property type="nucleotide sequence ID" value="NZ_CP036434.1"/>
</dbReference>
<dbReference type="InterPro" id="IPR029000">
    <property type="entry name" value="Cyclophilin-like_dom_sf"/>
</dbReference>
<reference evidence="6 7" key="1">
    <citation type="submission" date="2019-02" db="EMBL/GenBank/DDBJ databases">
        <title>Deep-cultivation of Planctomycetes and their phenomic and genomic characterization uncovers novel biology.</title>
        <authorList>
            <person name="Wiegand S."/>
            <person name="Jogler M."/>
            <person name="Boedeker C."/>
            <person name="Pinto D."/>
            <person name="Vollmers J."/>
            <person name="Rivas-Marin E."/>
            <person name="Kohn T."/>
            <person name="Peeters S.H."/>
            <person name="Heuer A."/>
            <person name="Rast P."/>
            <person name="Oberbeckmann S."/>
            <person name="Bunk B."/>
            <person name="Jeske O."/>
            <person name="Meyerdierks A."/>
            <person name="Storesund J.E."/>
            <person name="Kallscheuer N."/>
            <person name="Luecker S."/>
            <person name="Lage O.M."/>
            <person name="Pohl T."/>
            <person name="Merkel B.J."/>
            <person name="Hornburger P."/>
            <person name="Mueller R.-W."/>
            <person name="Bruemmer F."/>
            <person name="Labrenz M."/>
            <person name="Spormann A.M."/>
            <person name="Op den Camp H."/>
            <person name="Overmann J."/>
            <person name="Amann R."/>
            <person name="Jetten M.S.M."/>
            <person name="Mascher T."/>
            <person name="Medema M.H."/>
            <person name="Devos D.P."/>
            <person name="Kaster A.-K."/>
            <person name="Ovreas L."/>
            <person name="Rohde M."/>
            <person name="Galperin M.Y."/>
            <person name="Jogler C."/>
        </authorList>
    </citation>
    <scope>NUCLEOTIDE SEQUENCE [LARGE SCALE GENOMIC DNA]</scope>
    <source>
        <strain evidence="6 7">Poly30</strain>
    </source>
</reference>
<gene>
    <name evidence="6" type="primary">ppiB_1</name>
    <name evidence="6" type="ORF">Poly30_45300</name>
</gene>
<protein>
    <recommendedName>
        <fullName evidence="2">peptidylprolyl isomerase</fullName>
        <ecNumber evidence="2">5.2.1.8</ecNumber>
    </recommendedName>
</protein>
<dbReference type="PRINTS" id="PR00153">
    <property type="entry name" value="CSAPPISMRASE"/>
</dbReference>
<sequence length="334" mass="36642">MIQAILIPALVASITFGGGAAQKRAGDYQASFTAPELFIQNEPYRVTVDFLAVGEKPCQMPVWLMTPAAWLVNNKPLTRREAEGNVELQPGQKLSVSLDLSGFLTERFEGDPIDFRLSFAETGVDPKDVIYLGLPERGINFEELPKEQLGNYQVVLQTTGGPIWLEMWPDVAPNHVRNFLDLASKGFYDGSGFHRVIPTFMVQGGKAASGEVAPRKLDAEFNSRKHEAGVLSAARLPNDINSATSEFFIVHRKSSGLDGKYSAFGQVIIGMDAVESIVKGVEGNYSLINRLAANQVRMDSQNALFQQEMNRPNPPQMITQALVVKASKSRPSSK</sequence>
<dbReference type="AlphaFoldDB" id="A0A518EY07"/>
<dbReference type="SUPFAM" id="SSF50891">
    <property type="entry name" value="Cyclophilin-like"/>
    <property type="match status" value="1"/>
</dbReference>
<dbReference type="GO" id="GO:0003755">
    <property type="term" value="F:peptidyl-prolyl cis-trans isomerase activity"/>
    <property type="evidence" value="ECO:0007669"/>
    <property type="project" value="UniProtKB-KW"/>
</dbReference>
<dbReference type="Pfam" id="PF00160">
    <property type="entry name" value="Pro_isomerase"/>
    <property type="match status" value="1"/>
</dbReference>
<evidence type="ECO:0000313" key="6">
    <source>
        <dbReference type="EMBL" id="QDV08974.1"/>
    </source>
</evidence>
<evidence type="ECO:0000256" key="4">
    <source>
        <dbReference type="ARBA" id="ARBA00023235"/>
    </source>
</evidence>
<evidence type="ECO:0000313" key="7">
    <source>
        <dbReference type="Proteomes" id="UP000320390"/>
    </source>
</evidence>
<dbReference type="PROSITE" id="PS50072">
    <property type="entry name" value="CSA_PPIASE_2"/>
    <property type="match status" value="1"/>
</dbReference>
<proteinExistence type="inferred from homology"/>
<dbReference type="EMBL" id="CP036434">
    <property type="protein sequence ID" value="QDV08974.1"/>
    <property type="molecule type" value="Genomic_DNA"/>
</dbReference>
<dbReference type="PROSITE" id="PS00170">
    <property type="entry name" value="CSA_PPIASE_1"/>
    <property type="match status" value="1"/>
</dbReference>
<comment type="similarity">
    <text evidence="1">Belongs to the cyclophilin-type PPIase family.</text>
</comment>
<evidence type="ECO:0000259" key="5">
    <source>
        <dbReference type="PROSITE" id="PS50072"/>
    </source>
</evidence>
<dbReference type="InterPro" id="IPR044666">
    <property type="entry name" value="Cyclophilin_A-like"/>
</dbReference>
<dbReference type="PANTHER" id="PTHR45625:SF4">
    <property type="entry name" value="PEPTIDYLPROLYL ISOMERASE DOMAIN AND WD REPEAT-CONTAINING PROTEIN 1"/>
    <property type="match status" value="1"/>
</dbReference>
<dbReference type="CDD" id="cd00317">
    <property type="entry name" value="cyclophilin"/>
    <property type="match status" value="1"/>
</dbReference>
<keyword evidence="7" id="KW-1185">Reference proteome</keyword>
<evidence type="ECO:0000256" key="1">
    <source>
        <dbReference type="ARBA" id="ARBA00007365"/>
    </source>
</evidence>
<name>A0A518EY07_9BACT</name>
<accession>A0A518EY07</accession>
<keyword evidence="4 6" id="KW-0413">Isomerase</keyword>
<dbReference type="InterPro" id="IPR002130">
    <property type="entry name" value="Cyclophilin-type_PPIase_dom"/>
</dbReference>
<dbReference type="GO" id="GO:0006457">
    <property type="term" value="P:protein folding"/>
    <property type="evidence" value="ECO:0007669"/>
    <property type="project" value="InterPro"/>
</dbReference>
<dbReference type="PANTHER" id="PTHR45625">
    <property type="entry name" value="PEPTIDYL-PROLYL CIS-TRANS ISOMERASE-RELATED"/>
    <property type="match status" value="1"/>
</dbReference>
<keyword evidence="3" id="KW-0697">Rotamase</keyword>
<dbReference type="InterPro" id="IPR020892">
    <property type="entry name" value="Cyclophilin-type_PPIase_CS"/>
</dbReference>
<evidence type="ECO:0000256" key="3">
    <source>
        <dbReference type="ARBA" id="ARBA00023110"/>
    </source>
</evidence>
<dbReference type="EC" id="5.2.1.8" evidence="2"/>
<evidence type="ECO:0000256" key="2">
    <source>
        <dbReference type="ARBA" id="ARBA00013194"/>
    </source>
</evidence>